<dbReference type="PANTHER" id="PTHR12497">
    <property type="entry name" value="TAZ PROTEIN TAFAZZIN"/>
    <property type="match status" value="1"/>
</dbReference>
<organism evidence="15 16">
    <name type="scientific">Coccomyxa subellipsoidea</name>
    <dbReference type="NCBI Taxonomy" id="248742"/>
    <lineage>
        <taxon>Eukaryota</taxon>
        <taxon>Viridiplantae</taxon>
        <taxon>Chlorophyta</taxon>
        <taxon>core chlorophytes</taxon>
        <taxon>Trebouxiophyceae</taxon>
        <taxon>Trebouxiophyceae incertae sedis</taxon>
        <taxon>Coccomyxaceae</taxon>
        <taxon>Coccomyxa</taxon>
    </lineage>
</organism>
<gene>
    <name evidence="15" type="ORF">WJX75_009255</name>
</gene>
<evidence type="ECO:0000256" key="10">
    <source>
        <dbReference type="ARBA" id="ARBA00024323"/>
    </source>
</evidence>
<keyword evidence="4" id="KW-1000">Mitochondrion outer membrane</keyword>
<dbReference type="Pfam" id="PF01553">
    <property type="entry name" value="Acyltransferase"/>
    <property type="match status" value="1"/>
</dbReference>
<keyword evidence="16" id="KW-1185">Reference proteome</keyword>
<evidence type="ECO:0000256" key="4">
    <source>
        <dbReference type="ARBA" id="ARBA00022787"/>
    </source>
</evidence>
<evidence type="ECO:0000313" key="15">
    <source>
        <dbReference type="EMBL" id="KAK9905939.1"/>
    </source>
</evidence>
<proteinExistence type="inferred from homology"/>
<keyword evidence="8" id="KW-0472">Membrane</keyword>
<dbReference type="Proteomes" id="UP001491310">
    <property type="component" value="Unassembled WGS sequence"/>
</dbReference>
<comment type="similarity">
    <text evidence="2">Belongs to the taffazin family.</text>
</comment>
<evidence type="ECO:0000256" key="13">
    <source>
        <dbReference type="SAM" id="MobiDB-lite"/>
    </source>
</evidence>
<dbReference type="SUPFAM" id="SSF69593">
    <property type="entry name" value="Glycerol-3-phosphate (1)-acyltransferase"/>
    <property type="match status" value="1"/>
</dbReference>
<keyword evidence="6" id="KW-0443">Lipid metabolism</keyword>
<protein>
    <recommendedName>
        <fullName evidence="14">Phospholipid/glycerol acyltransferase domain-containing protein</fullName>
    </recommendedName>
</protein>
<feature type="coiled-coil region" evidence="12">
    <location>
        <begin position="65"/>
        <end position="92"/>
    </location>
</feature>
<name>A0ABR2YIE0_9CHLO</name>
<evidence type="ECO:0000256" key="7">
    <source>
        <dbReference type="ARBA" id="ARBA00023128"/>
    </source>
</evidence>
<keyword evidence="5" id="KW-0999">Mitochondrion inner membrane</keyword>
<comment type="caution">
    <text evidence="15">The sequence shown here is derived from an EMBL/GenBank/DDBJ whole genome shotgun (WGS) entry which is preliminary data.</text>
</comment>
<dbReference type="PRINTS" id="PR00979">
    <property type="entry name" value="TAFAZZIN"/>
</dbReference>
<sequence>MPILNSTTAPQLAAASIKGYRELLRKLRREQAAEDATLLQQAKERVQLYKQRKQAKEPLDPRRAFSRLREKVLEAKEDLVQLKREKAGLLRATYAAVRGERPSLHDDLAVIGKDGPFRAITLAALGAASKLFMGALSSTSVEGASIISSALDRPPGQALITVSNHVASLDDPLATAALLPLGALLRPSALRWTLCATDRCFTSPAASAFFRAAKVLPVERGAGLDQAGMRAAEARLAAGDWVHVFPEGTRSRDGRMGHARKGVGRLVAACRQTPLVVPFVHLGMDAVVPPGSALPRPGRSVRLLVGDPIPVADLMRAAEEQAWSDDRLYIAIADRIGAQLHALKARLEDAPLSQVVRDRPLADDPEALLPLIEQELDSLSHALARPSTRQSSGLASVSSRAQESFAAARNAPLWPERSAGWEVFSPRGESPSGRGSACMALLRGCSPPFVDKNVASMLQTAVAYSSRRMQATQQMMAIVKLDRRECVESPSEDTNGLSGVDDLDTDSVLHPPASEPATSSDAAPAPCTSAFVCFEVQEMEAAAVESTAQQPCNFMDIAMWPLSCLQCYSPALARPAVYRTVAATVRILAATSALSVLCC</sequence>
<keyword evidence="3" id="KW-0808">Transferase</keyword>
<comment type="catalytic activity">
    <reaction evidence="11">
        <text>1'-[1,2-diacyl-sn-glycero-3-phospho],3'-[1-acyl-sn-glycero-3-phospho]-glycerol + a 1,2-diacyl-sn-glycero-3-phosphocholine = a cardiolipin + a 1-acyl-sn-glycero-3-phosphocholine</text>
        <dbReference type="Rhea" id="RHEA:33731"/>
        <dbReference type="ChEBI" id="CHEBI:57643"/>
        <dbReference type="ChEBI" id="CHEBI:58168"/>
        <dbReference type="ChEBI" id="CHEBI:62237"/>
        <dbReference type="ChEBI" id="CHEBI:64743"/>
    </reaction>
    <physiologicalReaction direction="left-to-right" evidence="11">
        <dbReference type="Rhea" id="RHEA:33732"/>
    </physiologicalReaction>
    <physiologicalReaction direction="right-to-left" evidence="11">
        <dbReference type="Rhea" id="RHEA:33733"/>
    </physiologicalReaction>
</comment>
<evidence type="ECO:0000256" key="11">
    <source>
        <dbReference type="ARBA" id="ARBA00047906"/>
    </source>
</evidence>
<comment type="subcellular location">
    <subcellularLocation>
        <location evidence="1">Mitochondrion inner membrane</location>
        <topology evidence="1">Peripheral membrane protein</topology>
        <orientation evidence="1">Intermembrane side</orientation>
    </subcellularLocation>
    <subcellularLocation>
        <location evidence="10">Mitochondrion outer membrane</location>
        <topology evidence="10">Peripheral membrane protein</topology>
        <orientation evidence="10">Intermembrane side</orientation>
    </subcellularLocation>
</comment>
<evidence type="ECO:0000256" key="6">
    <source>
        <dbReference type="ARBA" id="ARBA00023098"/>
    </source>
</evidence>
<dbReference type="PANTHER" id="PTHR12497:SF0">
    <property type="entry name" value="TAFAZZIN"/>
    <property type="match status" value="1"/>
</dbReference>
<keyword evidence="12" id="KW-0175">Coiled coil</keyword>
<feature type="region of interest" description="Disordered" evidence="13">
    <location>
        <begin position="489"/>
        <end position="523"/>
    </location>
</feature>
<reference evidence="15 16" key="1">
    <citation type="journal article" date="2024" name="Nat. Commun.">
        <title>Phylogenomics reveals the evolutionary origins of lichenization in chlorophyte algae.</title>
        <authorList>
            <person name="Puginier C."/>
            <person name="Libourel C."/>
            <person name="Otte J."/>
            <person name="Skaloud P."/>
            <person name="Haon M."/>
            <person name="Grisel S."/>
            <person name="Petersen M."/>
            <person name="Berrin J.G."/>
            <person name="Delaux P.M."/>
            <person name="Dal Grande F."/>
            <person name="Keller J."/>
        </authorList>
    </citation>
    <scope>NUCLEOTIDE SEQUENCE [LARGE SCALE GENOMIC DNA]</scope>
    <source>
        <strain evidence="15 16">SAG 216-7</strain>
    </source>
</reference>
<evidence type="ECO:0000256" key="1">
    <source>
        <dbReference type="ARBA" id="ARBA00004137"/>
    </source>
</evidence>
<evidence type="ECO:0000256" key="12">
    <source>
        <dbReference type="SAM" id="Coils"/>
    </source>
</evidence>
<dbReference type="SMART" id="SM00563">
    <property type="entry name" value="PlsC"/>
    <property type="match status" value="1"/>
</dbReference>
<evidence type="ECO:0000256" key="5">
    <source>
        <dbReference type="ARBA" id="ARBA00022792"/>
    </source>
</evidence>
<evidence type="ECO:0000313" key="16">
    <source>
        <dbReference type="Proteomes" id="UP001491310"/>
    </source>
</evidence>
<dbReference type="EMBL" id="JALJOT010000011">
    <property type="protein sequence ID" value="KAK9905939.1"/>
    <property type="molecule type" value="Genomic_DNA"/>
</dbReference>
<evidence type="ECO:0000259" key="14">
    <source>
        <dbReference type="SMART" id="SM00563"/>
    </source>
</evidence>
<evidence type="ECO:0000256" key="9">
    <source>
        <dbReference type="ARBA" id="ARBA00023315"/>
    </source>
</evidence>
<accession>A0ABR2YIE0</accession>
<evidence type="ECO:0000256" key="8">
    <source>
        <dbReference type="ARBA" id="ARBA00023136"/>
    </source>
</evidence>
<keyword evidence="9" id="KW-0012">Acyltransferase</keyword>
<feature type="domain" description="Phospholipid/glycerol acyltransferase" evidence="14">
    <location>
        <begin position="159"/>
        <end position="284"/>
    </location>
</feature>
<keyword evidence="7" id="KW-0496">Mitochondrion</keyword>
<dbReference type="InterPro" id="IPR000872">
    <property type="entry name" value="Tafazzin"/>
</dbReference>
<dbReference type="CDD" id="cd07989">
    <property type="entry name" value="LPLAT_AGPAT-like"/>
    <property type="match status" value="1"/>
</dbReference>
<dbReference type="InterPro" id="IPR002123">
    <property type="entry name" value="Plipid/glycerol_acylTrfase"/>
</dbReference>
<evidence type="ECO:0000256" key="2">
    <source>
        <dbReference type="ARBA" id="ARBA00010524"/>
    </source>
</evidence>
<evidence type="ECO:0000256" key="3">
    <source>
        <dbReference type="ARBA" id="ARBA00022679"/>
    </source>
</evidence>